<organism evidence="3 4">
    <name type="scientific">Virgibacillus tibetensis</name>
    <dbReference type="NCBI Taxonomy" id="3042313"/>
    <lineage>
        <taxon>Bacteria</taxon>
        <taxon>Bacillati</taxon>
        <taxon>Bacillota</taxon>
        <taxon>Bacilli</taxon>
        <taxon>Bacillales</taxon>
        <taxon>Bacillaceae</taxon>
        <taxon>Virgibacillus</taxon>
    </lineage>
</organism>
<evidence type="ECO:0000313" key="3">
    <source>
        <dbReference type="EMBL" id="MEC5422668.1"/>
    </source>
</evidence>
<dbReference type="InterPro" id="IPR005646">
    <property type="entry name" value="FapA"/>
</dbReference>
<dbReference type="InterPro" id="IPR046866">
    <property type="entry name" value="FapA_N"/>
</dbReference>
<name>A0ABU6KBG1_9BACI</name>
<sequence length="457" mass="50539">MGFLNEFFYVTVSADRMTAQIHSKETYNKMDAEITEESLDQLLSDNKIVYGIHQDNFVAILTDLPVESYPLIIAKGNAAINGKDGKVLYEMDFTAEIDRAKDWNFREVMRIPSVNIGQKLAKKEEPTKGLEGTDVFGMSLPALPGKPAIDKAGKNVVYREEDSTFYATSEGQLSVSGGKIQVQPIFTVNETLSMKNGNLDFVGTIIIHGDVPTGYTVKADGDVKIFGMVEAATVIAGGSIYISEGLAGLKQGTIKASENITISYINQGSAFAGNDLYVENSILHSECTARNHVYCQNGNIIGGSLSAGKSIEAKDIGNRMSTHTEIVFGINKMIGEQEISLMEKKKELQDTITKLTILGKKMEAQNPSQDPKLRVTLLKQKNSLNKALEQLKEVSQKLEQTDSHIGSEREARLVVRNHLYSNVMVTFGKYKRLVDQNHHYVQMEIVNNEITLQPLFI</sequence>
<evidence type="ECO:0000256" key="1">
    <source>
        <dbReference type="SAM" id="Coils"/>
    </source>
</evidence>
<feature type="coiled-coil region" evidence="1">
    <location>
        <begin position="374"/>
        <end position="404"/>
    </location>
</feature>
<dbReference type="PANTHER" id="PTHR38032">
    <property type="entry name" value="POLYMERASE-RELATED"/>
    <property type="match status" value="1"/>
</dbReference>
<dbReference type="Proteomes" id="UP001335737">
    <property type="component" value="Unassembled WGS sequence"/>
</dbReference>
<evidence type="ECO:0000313" key="4">
    <source>
        <dbReference type="Proteomes" id="UP001335737"/>
    </source>
</evidence>
<keyword evidence="1" id="KW-0175">Coiled coil</keyword>
<dbReference type="EMBL" id="JARZFX010000001">
    <property type="protein sequence ID" value="MEC5422668.1"/>
    <property type="molecule type" value="Genomic_DNA"/>
</dbReference>
<dbReference type="RefSeq" id="WP_327606222.1">
    <property type="nucleotide sequence ID" value="NZ_JARZFX010000001.1"/>
</dbReference>
<accession>A0ABU6KBG1</accession>
<protein>
    <submittedName>
        <fullName evidence="3">FapA family protein</fullName>
    </submittedName>
</protein>
<proteinExistence type="predicted"/>
<keyword evidence="4" id="KW-1185">Reference proteome</keyword>
<dbReference type="Pfam" id="PF20250">
    <property type="entry name" value="FapA_N"/>
    <property type="match status" value="1"/>
</dbReference>
<reference evidence="3 4" key="1">
    <citation type="journal article" date="2024" name="Int. J. Syst. Evol. Microbiol.">
        <title>Virgibacillus tibetensis sp. nov., isolated from salt lake on the Tibetan Plateau of China.</title>
        <authorList>
            <person name="Phurbu D."/>
            <person name="Liu Z.-X."/>
            <person name="Wang R."/>
            <person name="Zheng Y.-Y."/>
            <person name="Liu H.-C."/>
            <person name="Zhou Y.-G."/>
            <person name="Yu Y.-J."/>
            <person name="Li A.-H."/>
        </authorList>
    </citation>
    <scope>NUCLEOTIDE SEQUENCE [LARGE SCALE GENOMIC DNA]</scope>
    <source>
        <strain evidence="3 4">C22-A2</strain>
    </source>
</reference>
<comment type="caution">
    <text evidence="3">The sequence shown here is derived from an EMBL/GenBank/DDBJ whole genome shotgun (WGS) entry which is preliminary data.</text>
</comment>
<gene>
    <name evidence="3" type="ORF">QGM71_04060</name>
</gene>
<evidence type="ECO:0000259" key="2">
    <source>
        <dbReference type="Pfam" id="PF20250"/>
    </source>
</evidence>
<dbReference type="PANTHER" id="PTHR38032:SF1">
    <property type="entry name" value="RNA-BINDING PROTEIN KHPB N-TERMINAL DOMAIN-CONTAINING PROTEIN"/>
    <property type="match status" value="1"/>
</dbReference>
<dbReference type="InterPro" id="IPR046865">
    <property type="entry name" value="FapA_b_solenoid"/>
</dbReference>
<feature type="domain" description="Flagellar Assembly Protein A N-terminal region" evidence="2">
    <location>
        <begin position="9"/>
        <end position="176"/>
    </location>
</feature>
<dbReference type="Pfam" id="PF03961">
    <property type="entry name" value="FapA"/>
    <property type="match status" value="1"/>
</dbReference>